<accession>A0A7M5WXW3</accession>
<sequence length="883" mass="100821">MFRTGSLFLSRDKFPSDLSILDRNKNSIIYEEGNEQQQDSLNNKPVVRMRSKTRYEGSNGFRSKSLHRHSVTLPARYKVDEHGYIEKMRKISSLENPFSFSEDPTLIQQRLQTLGTSDLKALPWTELEEDGTLYNTLLKKVRYKSNTPQDLTQNDNNCCKQWEMVKVKQMKAGTLEKLVEHLTPVSLEVSEFDPGFFLAFLCTYKSFTTTKAVVDLLLKRFEYFETSITEPVKDREGVIRRICSVARIWIEQYPRDFDEPPEYASLNALIHFAAQRRHIPVVEKLWMLCDGKLNTLTVSPFNDERPLMFKFCSCTSVVGCTCESRNDFIDGYIDSLDIFSFPSELVAIQLTLIDAELFQRVVPRECMASFWGKRDASKGSKAQSIKLTVDQFNAVSLKVISTILNAKEKKSKEHTTNARVKAITKWLEIALELRQLKNFSSLKAVISGLQSSAIYRLPRSWELVSKSSHELYQDMQDIFSGELNNKAFRELLVMEGTSKYSTYSKSSLRRTKSKRESLMKEGVTHGTVPYLGTFLTDLMMIDTAFPNKIKDDLINFEKRRKEFEIVAQIKLLQQSAKNYRFEADQQFCTWFNSLPTYGDKDGYERSKEVEPPIPKTPSTGASTSPSPTRKHFTLKKYRSESDILVLKPEKKVSTQSEKRISTHSTNTVPADNGDTRSVTSCTSSSSGGSTSTDDDRSSTGTPTSPTNTLRKSNSVYGSIQNLFTKSTAPRAQSLHSRDTLHPEDGATQLDDMGVVARVFLEGVREVQYKSIVIKPNHRACDVISQTLEKTHSKNNVIEYSLFQIKGNRSSFHTTYDQVDKKDSFYIPMNSNMYYAIDKKFDLCFKISKKKLAKSDKRRKDFNSKFASQNKNNKEIPVFSISTT</sequence>
<dbReference type="PANTHER" id="PTHR23113:SF312">
    <property type="entry name" value="RAL GUANINE NUCLEOTIDE DISSOCIATION STIMULATOR-LIKE, ISOFORM E"/>
    <property type="match status" value="1"/>
</dbReference>
<evidence type="ECO:0000256" key="2">
    <source>
        <dbReference type="PROSITE-ProRule" id="PRU00168"/>
    </source>
</evidence>
<dbReference type="InterPro" id="IPR001895">
    <property type="entry name" value="RASGEF_cat_dom"/>
</dbReference>
<feature type="compositionally biased region" description="Basic and acidic residues" evidence="3">
    <location>
        <begin position="648"/>
        <end position="660"/>
    </location>
</feature>
<dbReference type="CDD" id="cd00155">
    <property type="entry name" value="RasGEF"/>
    <property type="match status" value="1"/>
</dbReference>
<dbReference type="GO" id="GO:0005085">
    <property type="term" value="F:guanyl-nucleotide exchange factor activity"/>
    <property type="evidence" value="ECO:0007669"/>
    <property type="project" value="UniProtKB-KW"/>
</dbReference>
<dbReference type="Pfam" id="PF00788">
    <property type="entry name" value="RA"/>
    <property type="match status" value="1"/>
</dbReference>
<protein>
    <recommendedName>
        <fullName evidence="8">Ral guanine nucleotide dissociation stimulator-like 1</fullName>
    </recommendedName>
</protein>
<dbReference type="SUPFAM" id="SSF54236">
    <property type="entry name" value="Ubiquitin-like"/>
    <property type="match status" value="1"/>
</dbReference>
<dbReference type="InterPro" id="IPR000651">
    <property type="entry name" value="Ras-like_Gua-exchang_fac_N"/>
</dbReference>
<dbReference type="PROSITE" id="PS50212">
    <property type="entry name" value="RASGEF_NTER"/>
    <property type="match status" value="1"/>
</dbReference>
<organism evidence="6 7">
    <name type="scientific">Clytia hemisphaerica</name>
    <dbReference type="NCBI Taxonomy" id="252671"/>
    <lineage>
        <taxon>Eukaryota</taxon>
        <taxon>Metazoa</taxon>
        <taxon>Cnidaria</taxon>
        <taxon>Hydrozoa</taxon>
        <taxon>Hydroidolina</taxon>
        <taxon>Leptothecata</taxon>
        <taxon>Obeliida</taxon>
        <taxon>Clytiidae</taxon>
        <taxon>Clytia</taxon>
    </lineage>
</organism>
<keyword evidence="7" id="KW-1185">Reference proteome</keyword>
<dbReference type="GO" id="GO:0007265">
    <property type="term" value="P:Ras protein signal transduction"/>
    <property type="evidence" value="ECO:0007669"/>
    <property type="project" value="TreeGrafter"/>
</dbReference>
<dbReference type="GO" id="GO:0005886">
    <property type="term" value="C:plasma membrane"/>
    <property type="evidence" value="ECO:0007669"/>
    <property type="project" value="TreeGrafter"/>
</dbReference>
<dbReference type="InterPro" id="IPR000159">
    <property type="entry name" value="RA_dom"/>
</dbReference>
<feature type="domain" description="N-terminal Ras-GEF" evidence="5">
    <location>
        <begin position="166"/>
        <end position="293"/>
    </location>
</feature>
<dbReference type="Gene3D" id="1.10.840.10">
    <property type="entry name" value="Ras guanine-nucleotide exchange factors catalytic domain"/>
    <property type="match status" value="1"/>
</dbReference>
<evidence type="ECO:0000259" key="4">
    <source>
        <dbReference type="PROSITE" id="PS50009"/>
    </source>
</evidence>
<dbReference type="EnsemblMetazoa" id="CLYHEMT014519.1">
    <property type="protein sequence ID" value="CLYHEMP014519.1"/>
    <property type="gene ID" value="CLYHEMG014519"/>
</dbReference>
<evidence type="ECO:0008006" key="8">
    <source>
        <dbReference type="Google" id="ProtNLM"/>
    </source>
</evidence>
<feature type="region of interest" description="Disordered" evidence="3">
    <location>
        <begin position="648"/>
        <end position="714"/>
    </location>
</feature>
<dbReference type="CDD" id="cd06224">
    <property type="entry name" value="REM"/>
    <property type="match status" value="1"/>
</dbReference>
<evidence type="ECO:0000256" key="1">
    <source>
        <dbReference type="ARBA" id="ARBA00022658"/>
    </source>
</evidence>
<feature type="compositionally biased region" description="Low complexity" evidence="3">
    <location>
        <begin position="616"/>
        <end position="627"/>
    </location>
</feature>
<name>A0A7M5WXW3_9CNID</name>
<feature type="region of interest" description="Disordered" evidence="3">
    <location>
        <begin position="726"/>
        <end position="746"/>
    </location>
</feature>
<proteinExistence type="predicted"/>
<evidence type="ECO:0000313" key="6">
    <source>
        <dbReference type="EnsemblMetazoa" id="CLYHEMP014519.1"/>
    </source>
</evidence>
<dbReference type="InterPro" id="IPR036964">
    <property type="entry name" value="RASGEF_cat_dom_sf"/>
</dbReference>
<dbReference type="SUPFAM" id="SSF48366">
    <property type="entry name" value="Ras GEF"/>
    <property type="match status" value="1"/>
</dbReference>
<dbReference type="GeneID" id="136815492"/>
<evidence type="ECO:0000259" key="5">
    <source>
        <dbReference type="PROSITE" id="PS50212"/>
    </source>
</evidence>
<feature type="compositionally biased region" description="Low complexity" evidence="3">
    <location>
        <begin position="675"/>
        <end position="691"/>
    </location>
</feature>
<dbReference type="RefSeq" id="XP_066928040.1">
    <property type="nucleotide sequence ID" value="XM_067071939.1"/>
</dbReference>
<dbReference type="InterPro" id="IPR029071">
    <property type="entry name" value="Ubiquitin-like_domsf"/>
</dbReference>
<evidence type="ECO:0000313" key="7">
    <source>
        <dbReference type="Proteomes" id="UP000594262"/>
    </source>
</evidence>
<dbReference type="InterPro" id="IPR008937">
    <property type="entry name" value="Ras-like_GEF"/>
</dbReference>
<feature type="compositionally biased region" description="Basic and acidic residues" evidence="3">
    <location>
        <begin position="735"/>
        <end position="744"/>
    </location>
</feature>
<dbReference type="PROSITE" id="PS50009">
    <property type="entry name" value="RASGEF_CAT"/>
    <property type="match status" value="1"/>
</dbReference>
<dbReference type="OrthoDB" id="26687at2759"/>
<evidence type="ECO:0000256" key="3">
    <source>
        <dbReference type="SAM" id="MobiDB-lite"/>
    </source>
</evidence>
<dbReference type="Proteomes" id="UP000594262">
    <property type="component" value="Unplaced"/>
</dbReference>
<keyword evidence="1 2" id="KW-0344">Guanine-nucleotide releasing factor</keyword>
<dbReference type="SMART" id="SM00229">
    <property type="entry name" value="RasGEFN"/>
    <property type="match status" value="1"/>
</dbReference>
<dbReference type="PANTHER" id="PTHR23113">
    <property type="entry name" value="GUANINE NUCLEOTIDE EXCHANGE FACTOR"/>
    <property type="match status" value="1"/>
</dbReference>
<dbReference type="SMART" id="SM00147">
    <property type="entry name" value="RasGEF"/>
    <property type="match status" value="1"/>
</dbReference>
<dbReference type="PROSITE" id="PS00720">
    <property type="entry name" value="RASGEF"/>
    <property type="match status" value="1"/>
</dbReference>
<dbReference type="Pfam" id="PF00618">
    <property type="entry name" value="RasGEF_N"/>
    <property type="match status" value="1"/>
</dbReference>
<dbReference type="Pfam" id="PF00617">
    <property type="entry name" value="RasGEF"/>
    <property type="match status" value="1"/>
</dbReference>
<dbReference type="InterPro" id="IPR023578">
    <property type="entry name" value="Ras_GEF_dom_sf"/>
</dbReference>
<dbReference type="Gene3D" id="3.10.20.90">
    <property type="entry name" value="Phosphatidylinositol 3-kinase Catalytic Subunit, Chain A, domain 1"/>
    <property type="match status" value="1"/>
</dbReference>
<feature type="domain" description="Ras-GEF" evidence="4">
    <location>
        <begin position="342"/>
        <end position="612"/>
    </location>
</feature>
<feature type="region of interest" description="Disordered" evidence="3">
    <location>
        <begin position="601"/>
        <end position="634"/>
    </location>
</feature>
<dbReference type="InterPro" id="IPR019804">
    <property type="entry name" value="Ras_G-nucl-exch_fac_CS"/>
</dbReference>
<dbReference type="AlphaFoldDB" id="A0A7M5WXW3"/>
<feature type="compositionally biased region" description="Basic and acidic residues" evidence="3">
    <location>
        <begin position="601"/>
        <end position="610"/>
    </location>
</feature>
<dbReference type="Gene3D" id="1.20.870.10">
    <property type="entry name" value="Son of sevenless (SoS) protein Chain: S domain 1"/>
    <property type="match status" value="1"/>
</dbReference>
<reference evidence="6" key="1">
    <citation type="submission" date="2021-01" db="UniProtKB">
        <authorList>
            <consortium name="EnsemblMetazoa"/>
        </authorList>
    </citation>
    <scope>IDENTIFICATION</scope>
</reference>